<protein>
    <submittedName>
        <fullName evidence="1">(salmon louse) hypothetical protein</fullName>
    </submittedName>
</protein>
<gene>
    <name evidence="1" type="ORF">LSAA_12907</name>
</gene>
<name>A0A7R8D187_LEPSM</name>
<dbReference type="Proteomes" id="UP000675881">
    <property type="component" value="Chromosome 7"/>
</dbReference>
<proteinExistence type="predicted"/>
<keyword evidence="2" id="KW-1185">Reference proteome</keyword>
<evidence type="ECO:0000313" key="2">
    <source>
        <dbReference type="Proteomes" id="UP000675881"/>
    </source>
</evidence>
<reference evidence="1" key="1">
    <citation type="submission" date="2021-02" db="EMBL/GenBank/DDBJ databases">
        <authorList>
            <person name="Bekaert M."/>
        </authorList>
    </citation>
    <scope>NUCLEOTIDE SEQUENCE</scope>
    <source>
        <strain evidence="1">IoA-00</strain>
    </source>
</reference>
<accession>A0A7R8D187</accession>
<sequence>MSGWPAMARTSQLSSKASEKQTIKVGRSVLQLKLQVSSDGLNPPRYTASREWHVLKFQELEIANARDGRGRTRDNNGKLTSILDGETTIPQFLGAEFPSSFDILNPLQYLNQFQSDDFLDLLVKKTSLFSAQQNNNKALIITLNKLGQCIGLVCYFSISKLPNTTMHWNKNDMAGAIMDSDRIEAKQIKFHMTSGLQEALLSAIKSIVHGFGH</sequence>
<dbReference type="AlphaFoldDB" id="A0A7R8D187"/>
<organism evidence="1 2">
    <name type="scientific">Lepeophtheirus salmonis</name>
    <name type="common">Salmon louse</name>
    <name type="synonym">Caligus salmonis</name>
    <dbReference type="NCBI Taxonomy" id="72036"/>
    <lineage>
        <taxon>Eukaryota</taxon>
        <taxon>Metazoa</taxon>
        <taxon>Ecdysozoa</taxon>
        <taxon>Arthropoda</taxon>
        <taxon>Crustacea</taxon>
        <taxon>Multicrustacea</taxon>
        <taxon>Hexanauplia</taxon>
        <taxon>Copepoda</taxon>
        <taxon>Siphonostomatoida</taxon>
        <taxon>Caligidae</taxon>
        <taxon>Lepeophtheirus</taxon>
    </lineage>
</organism>
<dbReference type="EMBL" id="HG994586">
    <property type="protein sequence ID" value="CAF2992649.1"/>
    <property type="molecule type" value="Genomic_DNA"/>
</dbReference>
<evidence type="ECO:0000313" key="1">
    <source>
        <dbReference type="EMBL" id="CAF2992649.1"/>
    </source>
</evidence>